<dbReference type="CDD" id="cd06260">
    <property type="entry name" value="DUF820-like"/>
    <property type="match status" value="1"/>
</dbReference>
<dbReference type="EMBL" id="QBMP01000045">
    <property type="protein sequence ID" value="PZO57801.1"/>
    <property type="molecule type" value="Genomic_DNA"/>
</dbReference>
<dbReference type="PANTHER" id="PTHR34107:SF2">
    <property type="entry name" value="SLL0888 PROTEIN"/>
    <property type="match status" value="1"/>
</dbReference>
<evidence type="ECO:0000313" key="2">
    <source>
        <dbReference type="EMBL" id="PZO57801.1"/>
    </source>
</evidence>
<name>A0A2W4ZGZ6_9CYAN</name>
<gene>
    <name evidence="2" type="ORF">DCF15_06460</name>
</gene>
<dbReference type="InterPro" id="IPR008538">
    <property type="entry name" value="Uma2"/>
</dbReference>
<dbReference type="Pfam" id="PF05685">
    <property type="entry name" value="Uma2"/>
    <property type="match status" value="1"/>
</dbReference>
<reference evidence="2 3" key="2">
    <citation type="submission" date="2018-06" db="EMBL/GenBank/DDBJ databases">
        <title>Metagenomic assembly of (sub)arctic Cyanobacteria and their associated microbiome from non-axenic cultures.</title>
        <authorList>
            <person name="Baurain D."/>
        </authorList>
    </citation>
    <scope>NUCLEOTIDE SEQUENCE [LARGE SCALE GENOMIC DNA]</scope>
    <source>
        <strain evidence="2">ULC027bin1</strain>
    </source>
</reference>
<dbReference type="SUPFAM" id="SSF52980">
    <property type="entry name" value="Restriction endonuclease-like"/>
    <property type="match status" value="1"/>
</dbReference>
<protein>
    <recommendedName>
        <fullName evidence="1">Putative restriction endonuclease domain-containing protein</fullName>
    </recommendedName>
</protein>
<proteinExistence type="predicted"/>
<dbReference type="InterPro" id="IPR012296">
    <property type="entry name" value="Nuclease_put_TT1808"/>
</dbReference>
<accession>A0A2W4ZGZ6</accession>
<comment type="caution">
    <text evidence="2">The sequence shown here is derived from an EMBL/GenBank/DDBJ whole genome shotgun (WGS) entry which is preliminary data.</text>
</comment>
<reference evidence="3" key="1">
    <citation type="submission" date="2018-04" db="EMBL/GenBank/DDBJ databases">
        <authorList>
            <person name="Cornet L."/>
        </authorList>
    </citation>
    <scope>NUCLEOTIDE SEQUENCE [LARGE SCALE GENOMIC DNA]</scope>
</reference>
<organism evidence="2 3">
    <name type="scientific">Phormidesmis priestleyi</name>
    <dbReference type="NCBI Taxonomy" id="268141"/>
    <lineage>
        <taxon>Bacteria</taxon>
        <taxon>Bacillati</taxon>
        <taxon>Cyanobacteriota</taxon>
        <taxon>Cyanophyceae</taxon>
        <taxon>Leptolyngbyales</taxon>
        <taxon>Leptolyngbyaceae</taxon>
        <taxon>Phormidesmis</taxon>
    </lineage>
</organism>
<sequence>MTYTLTTHPTRYTSYQDYLDDEQLSSERNYRLLSTGELIEVASEDDLNLRIGIALLMRLVQWQGGLLKDSVRNGNKEIQVPPTGDQCVNRKPDVMVLHPDHLIIAKQAILLGMVPPLFVAEVVSPGNENSDSYQRDYVWKRQQYEGWGIAEYWIIDPHRDQVTALYLVEGTYQAEIYKGSQQIDSKVFSALSLTAEQLLRGQMMS</sequence>
<evidence type="ECO:0000313" key="3">
    <source>
        <dbReference type="Proteomes" id="UP000249794"/>
    </source>
</evidence>
<dbReference type="PANTHER" id="PTHR34107">
    <property type="entry name" value="SLL0198 PROTEIN-RELATED"/>
    <property type="match status" value="1"/>
</dbReference>
<dbReference type="AlphaFoldDB" id="A0A2W4ZGZ6"/>
<dbReference type="Gene3D" id="3.90.1570.10">
    <property type="entry name" value="tt1808, chain A"/>
    <property type="match status" value="1"/>
</dbReference>
<dbReference type="Proteomes" id="UP000249794">
    <property type="component" value="Unassembled WGS sequence"/>
</dbReference>
<evidence type="ECO:0000259" key="1">
    <source>
        <dbReference type="Pfam" id="PF05685"/>
    </source>
</evidence>
<feature type="domain" description="Putative restriction endonuclease" evidence="1">
    <location>
        <begin position="22"/>
        <end position="195"/>
    </location>
</feature>
<dbReference type="InterPro" id="IPR011335">
    <property type="entry name" value="Restrct_endonuc-II-like"/>
</dbReference>